<sequence>MKTVEAPYVPGAINLRSELSLARLVHVERNKCSVKFDRALLCLRLFHSTVCISYRCRRGKDRFYQQSFLLLWVFSLCCHHG</sequence>
<comment type="caution">
    <text evidence="1">The sequence shown here is derived from an EMBL/GenBank/DDBJ whole genome shotgun (WGS) entry which is preliminary data.</text>
</comment>
<protein>
    <submittedName>
        <fullName evidence="1">Uncharacterized protein</fullName>
    </submittedName>
</protein>
<name>A0A0P8WQD8_9CLOT</name>
<dbReference type="EMBL" id="LKET01000029">
    <property type="protein sequence ID" value="KPU44762.1"/>
    <property type="molecule type" value="Genomic_DNA"/>
</dbReference>
<dbReference type="AlphaFoldDB" id="A0A0P8WQD8"/>
<evidence type="ECO:0000313" key="2">
    <source>
        <dbReference type="Proteomes" id="UP000050326"/>
    </source>
</evidence>
<keyword evidence="2" id="KW-1185">Reference proteome</keyword>
<reference evidence="1 2" key="1">
    <citation type="submission" date="2015-09" db="EMBL/GenBank/DDBJ databases">
        <title>Genome sequence of Oxobacter pfennigii DSM 3222.</title>
        <authorList>
            <person name="Poehlein A."/>
            <person name="Bengelsdorf F.R."/>
            <person name="Schiel-Bengelsdorf B."/>
            <person name="Duerre P."/>
            <person name="Daniel R."/>
        </authorList>
    </citation>
    <scope>NUCLEOTIDE SEQUENCE [LARGE SCALE GENOMIC DNA]</scope>
    <source>
        <strain evidence="1 2">DSM 3222</strain>
    </source>
</reference>
<gene>
    <name evidence="1" type="ORF">OXPF_18480</name>
</gene>
<dbReference type="Proteomes" id="UP000050326">
    <property type="component" value="Unassembled WGS sequence"/>
</dbReference>
<evidence type="ECO:0000313" key="1">
    <source>
        <dbReference type="EMBL" id="KPU44762.1"/>
    </source>
</evidence>
<organism evidence="1 2">
    <name type="scientific">Oxobacter pfennigii</name>
    <dbReference type="NCBI Taxonomy" id="36849"/>
    <lineage>
        <taxon>Bacteria</taxon>
        <taxon>Bacillati</taxon>
        <taxon>Bacillota</taxon>
        <taxon>Clostridia</taxon>
        <taxon>Eubacteriales</taxon>
        <taxon>Clostridiaceae</taxon>
        <taxon>Oxobacter</taxon>
    </lineage>
</organism>
<accession>A0A0P8WQD8</accession>
<proteinExistence type="predicted"/>